<protein>
    <recommendedName>
        <fullName evidence="1">Rv2175c C-terminal domain-containing protein</fullName>
    </recommendedName>
</protein>
<keyword evidence="3" id="KW-1185">Reference proteome</keyword>
<proteinExistence type="predicted"/>
<name>A0ABU1YZS5_9MICC</name>
<accession>A0ABU1YZS5</accession>
<dbReference type="InterPro" id="IPR041098">
    <property type="entry name" value="Rv2175c_C"/>
</dbReference>
<evidence type="ECO:0000313" key="2">
    <source>
        <dbReference type="EMBL" id="MDR7293857.1"/>
    </source>
</evidence>
<organism evidence="2 3">
    <name type="scientific">Pseudoglutamicibacter albus</name>
    <dbReference type="NCBI Taxonomy" id="98671"/>
    <lineage>
        <taxon>Bacteria</taxon>
        <taxon>Bacillati</taxon>
        <taxon>Actinomycetota</taxon>
        <taxon>Actinomycetes</taxon>
        <taxon>Micrococcales</taxon>
        <taxon>Micrococcaceae</taxon>
        <taxon>Pseudoglutamicibacter</taxon>
    </lineage>
</organism>
<dbReference type="Pfam" id="PF18367">
    <property type="entry name" value="Rv2175c_C"/>
    <property type="match status" value="1"/>
</dbReference>
<feature type="domain" description="Rv2175c C-terminal" evidence="1">
    <location>
        <begin position="75"/>
        <end position="129"/>
    </location>
</feature>
<evidence type="ECO:0000259" key="1">
    <source>
        <dbReference type="Pfam" id="PF18367"/>
    </source>
</evidence>
<reference evidence="2" key="1">
    <citation type="submission" date="2023-07" db="EMBL/GenBank/DDBJ databases">
        <title>Sequencing the genomes of 1000 actinobacteria strains.</title>
        <authorList>
            <person name="Klenk H.-P."/>
        </authorList>
    </citation>
    <scope>NUCLEOTIDE SEQUENCE</scope>
    <source>
        <strain evidence="2">DSM 13068</strain>
    </source>
</reference>
<comment type="caution">
    <text evidence="2">The sequence shown here is derived from an EMBL/GenBank/DDBJ whole genome shotgun (WGS) entry which is preliminary data.</text>
</comment>
<dbReference type="RefSeq" id="WP_310247091.1">
    <property type="nucleotide sequence ID" value="NZ_JAVDXX010000001.1"/>
</dbReference>
<sequence>MQNSVQNHQAPYGEQDLETLVGEWTTVPDLVESTDLDVRELRRLLDVRAILAVPIGERGVKKIPARFFRDGVPLDSLKGTIQVLTDAGYSDEELIAWLFTEDETLPGSPMDTLEAGRKSEIRRRASALAW</sequence>
<evidence type="ECO:0000313" key="3">
    <source>
        <dbReference type="Proteomes" id="UP001180715"/>
    </source>
</evidence>
<dbReference type="EMBL" id="JAVDXX010000001">
    <property type="protein sequence ID" value="MDR7293857.1"/>
    <property type="molecule type" value="Genomic_DNA"/>
</dbReference>
<gene>
    <name evidence="2" type="ORF">J2S67_001125</name>
</gene>
<dbReference type="Proteomes" id="UP001180715">
    <property type="component" value="Unassembled WGS sequence"/>
</dbReference>